<dbReference type="GO" id="GO:0000162">
    <property type="term" value="P:L-tryptophan biosynthetic process"/>
    <property type="evidence" value="ECO:0007669"/>
    <property type="project" value="TreeGrafter"/>
</dbReference>
<dbReference type="Pfam" id="PF00977">
    <property type="entry name" value="His_biosynth"/>
    <property type="match status" value="1"/>
</dbReference>
<dbReference type="InterPro" id="IPR011060">
    <property type="entry name" value="RibuloseP-bd_barrel"/>
</dbReference>
<sequence>MLVLPAVDVRGGRCVRLIQGEAESERVYDGNPVAAALRWETAGAAWLHVIDLDGAFSGAPVNVAVIQRLIAAVRIPVEVGGGVRSLEAVTRWLEAGA</sequence>
<evidence type="ECO:0000256" key="4">
    <source>
        <dbReference type="ARBA" id="ARBA00029440"/>
    </source>
</evidence>
<feature type="non-terminal residue" evidence="6">
    <location>
        <position position="97"/>
    </location>
</feature>
<keyword evidence="3 5" id="KW-0368">Histidine biosynthesis</keyword>
<evidence type="ECO:0000256" key="5">
    <source>
        <dbReference type="RuleBase" id="RU003657"/>
    </source>
</evidence>
<dbReference type="Proteomes" id="UP000320393">
    <property type="component" value="Unassembled WGS sequence"/>
</dbReference>
<dbReference type="EMBL" id="VBAM01000209">
    <property type="protein sequence ID" value="TMJ11791.1"/>
    <property type="molecule type" value="Genomic_DNA"/>
</dbReference>
<accession>A0A537LUV6</accession>
<keyword evidence="2 5" id="KW-0028">Amino-acid biosynthesis</keyword>
<evidence type="ECO:0000313" key="6">
    <source>
        <dbReference type="EMBL" id="TMJ11791.1"/>
    </source>
</evidence>
<evidence type="ECO:0000256" key="2">
    <source>
        <dbReference type="ARBA" id="ARBA00022605"/>
    </source>
</evidence>
<comment type="caution">
    <text evidence="6">The sequence shown here is derived from an EMBL/GenBank/DDBJ whole genome shotgun (WGS) entry which is preliminary data.</text>
</comment>
<dbReference type="PANTHER" id="PTHR43090:SF2">
    <property type="entry name" value="1-(5-PHOSPHORIBOSYL)-5-[(5-PHOSPHORIBOSYLAMINO)METHYLIDENEAMINO] IMIDAZOLE-4-CARBOXAMIDE ISOMERASE"/>
    <property type="match status" value="1"/>
</dbReference>
<protein>
    <submittedName>
        <fullName evidence="6">1-(5-phosphoribosyl)-5-((5-phosphoribosylamino)methylideneamino)imidazole-4-carboxamide isomerase</fullName>
        <ecNumber evidence="6">5.3.1.16</ecNumber>
    </submittedName>
</protein>
<evidence type="ECO:0000313" key="7">
    <source>
        <dbReference type="Proteomes" id="UP000320393"/>
    </source>
</evidence>
<comment type="similarity">
    <text evidence="1 5">Belongs to the HisA/HisF family.</text>
</comment>
<dbReference type="Gene3D" id="3.20.20.70">
    <property type="entry name" value="Aldolase class I"/>
    <property type="match status" value="1"/>
</dbReference>
<keyword evidence="6" id="KW-0413">Isomerase</keyword>
<evidence type="ECO:0000256" key="3">
    <source>
        <dbReference type="ARBA" id="ARBA00023102"/>
    </source>
</evidence>
<dbReference type="GO" id="GO:0003949">
    <property type="term" value="F:1-(5-phosphoribosyl)-5-[(5-phosphoribosylamino)methylideneamino]imidazole-4-carboxamide isomerase activity"/>
    <property type="evidence" value="ECO:0007669"/>
    <property type="project" value="UniProtKB-EC"/>
</dbReference>
<name>A0A537LUV6_9BACT</name>
<dbReference type="SUPFAM" id="SSF51366">
    <property type="entry name" value="Ribulose-phoshate binding barrel"/>
    <property type="match status" value="1"/>
</dbReference>
<dbReference type="AlphaFoldDB" id="A0A537LUV6"/>
<dbReference type="PANTHER" id="PTHR43090">
    <property type="entry name" value="1-(5-PHOSPHORIBOSYL)-5-[(5-PHOSPHORIBOSYLAMINO)METHYLIDENEAMINO] IMIDAZOLE-4-CARBOXAMIDE ISOMERASE"/>
    <property type="match status" value="1"/>
</dbReference>
<dbReference type="InterPro" id="IPR013785">
    <property type="entry name" value="Aldolase_TIM"/>
</dbReference>
<dbReference type="InterPro" id="IPR006062">
    <property type="entry name" value="His_biosynth"/>
</dbReference>
<comment type="pathway">
    <text evidence="4">Amino-acid biosynthesis.</text>
</comment>
<reference evidence="6 7" key="1">
    <citation type="journal article" date="2019" name="Nat. Microbiol.">
        <title>Mediterranean grassland soil C-N compound turnover is dependent on rainfall and depth, and is mediated by genomically divergent microorganisms.</title>
        <authorList>
            <person name="Diamond S."/>
            <person name="Andeer P.F."/>
            <person name="Li Z."/>
            <person name="Crits-Christoph A."/>
            <person name="Burstein D."/>
            <person name="Anantharaman K."/>
            <person name="Lane K.R."/>
            <person name="Thomas B.C."/>
            <person name="Pan C."/>
            <person name="Northen T.R."/>
            <person name="Banfield J.F."/>
        </authorList>
    </citation>
    <scope>NUCLEOTIDE SEQUENCE [LARGE SCALE GENOMIC DNA]</scope>
    <source>
        <strain evidence="6">NP_5</strain>
    </source>
</reference>
<dbReference type="GO" id="GO:0000105">
    <property type="term" value="P:L-histidine biosynthetic process"/>
    <property type="evidence" value="ECO:0007669"/>
    <property type="project" value="UniProtKB-KW"/>
</dbReference>
<dbReference type="GO" id="GO:0005737">
    <property type="term" value="C:cytoplasm"/>
    <property type="evidence" value="ECO:0007669"/>
    <property type="project" value="TreeGrafter"/>
</dbReference>
<organism evidence="6 7">
    <name type="scientific">Candidatus Segetimicrobium genomatis</name>
    <dbReference type="NCBI Taxonomy" id="2569760"/>
    <lineage>
        <taxon>Bacteria</taxon>
        <taxon>Bacillati</taxon>
        <taxon>Candidatus Sysuimicrobiota</taxon>
        <taxon>Candidatus Sysuimicrobiia</taxon>
        <taxon>Candidatus Sysuimicrobiales</taxon>
        <taxon>Candidatus Segetimicrobiaceae</taxon>
        <taxon>Candidatus Segetimicrobium</taxon>
    </lineage>
</organism>
<proteinExistence type="inferred from homology"/>
<evidence type="ECO:0000256" key="1">
    <source>
        <dbReference type="ARBA" id="ARBA00009667"/>
    </source>
</evidence>
<dbReference type="EC" id="5.3.1.16" evidence="6"/>
<gene>
    <name evidence="6" type="ORF">E6H02_06580</name>
</gene>
<dbReference type="InterPro" id="IPR044524">
    <property type="entry name" value="Isoase_HisA-like"/>
</dbReference>